<proteinExistence type="predicted"/>
<dbReference type="KEGG" id="mas:Mahau_0505"/>
<dbReference type="InterPro" id="IPR019734">
    <property type="entry name" value="TPR_rpt"/>
</dbReference>
<dbReference type="InterPro" id="IPR051685">
    <property type="entry name" value="Ycf3/AcsC/BcsC/TPR_MFPF"/>
</dbReference>
<dbReference type="OrthoDB" id="1938041at2"/>
<evidence type="ECO:0000256" key="1">
    <source>
        <dbReference type="ARBA" id="ARBA00022737"/>
    </source>
</evidence>
<keyword evidence="4" id="KW-0472">Membrane</keyword>
<dbReference type="SUPFAM" id="SSF48452">
    <property type="entry name" value="TPR-like"/>
    <property type="match status" value="1"/>
</dbReference>
<keyword evidence="4" id="KW-0812">Transmembrane</keyword>
<feature type="repeat" description="TPR" evidence="3">
    <location>
        <begin position="66"/>
        <end position="99"/>
    </location>
</feature>
<evidence type="ECO:0008006" key="7">
    <source>
        <dbReference type="Google" id="ProtNLM"/>
    </source>
</evidence>
<keyword evidence="1" id="KW-0677">Repeat</keyword>
<dbReference type="eggNOG" id="COG0457">
    <property type="taxonomic scope" value="Bacteria"/>
</dbReference>
<dbReference type="PROSITE" id="PS50005">
    <property type="entry name" value="TPR"/>
    <property type="match status" value="1"/>
</dbReference>
<dbReference type="AlphaFoldDB" id="F3ZYX3"/>
<name>F3ZYX3_MAHA5</name>
<sequence>MAYTIDKRIIYSVIIAVIIAGILGITAINHMAESRYNDPEYAQMYKTDELIRRMEIYIQNNPEDIDAIYELALRYFRDKRQYEKADALLKKALQIDPDNTEIMSLRATVMENSGALDDAEKQLRDILTINPNDGVIWSRLSQLLFVSDRKQSLVCAQKALDIVKNSGGDIKHYADWIEALTLFEKDVRSKPAEAFMRILDFYVAQERLQLEICDMALKYIDDVDVSGITPILEKKGKLEIYYNDNENAVQTFLKLIDINPQYGYGYILLGDRLSIMGKTTELEELDRRVLLLGNDTPEKKIIDAMLLEANGLTVESIKAMEGLLGQGKYKDVIRYHLGMMYQQTGDNGKALECFYLLLKSTDKTDFDYINAIKYDVDSRRESLLY</sequence>
<dbReference type="EMBL" id="CP002360">
    <property type="protein sequence ID" value="AEE95718.1"/>
    <property type="molecule type" value="Genomic_DNA"/>
</dbReference>
<dbReference type="PANTHER" id="PTHR44943">
    <property type="entry name" value="CELLULOSE SYNTHASE OPERON PROTEIN C"/>
    <property type="match status" value="1"/>
</dbReference>
<dbReference type="SMART" id="SM00028">
    <property type="entry name" value="TPR"/>
    <property type="match status" value="4"/>
</dbReference>
<dbReference type="RefSeq" id="WP_013780151.1">
    <property type="nucleotide sequence ID" value="NC_015520.1"/>
</dbReference>
<evidence type="ECO:0000313" key="5">
    <source>
        <dbReference type="EMBL" id="AEE95718.1"/>
    </source>
</evidence>
<accession>F3ZYX3</accession>
<dbReference type="InterPro" id="IPR011990">
    <property type="entry name" value="TPR-like_helical_dom_sf"/>
</dbReference>
<evidence type="ECO:0000256" key="4">
    <source>
        <dbReference type="SAM" id="Phobius"/>
    </source>
</evidence>
<dbReference type="Pfam" id="PF13181">
    <property type="entry name" value="TPR_8"/>
    <property type="match status" value="1"/>
</dbReference>
<dbReference type="PANTHER" id="PTHR44943:SF8">
    <property type="entry name" value="TPR REPEAT-CONTAINING PROTEIN MJ0263"/>
    <property type="match status" value="1"/>
</dbReference>
<protein>
    <recommendedName>
        <fullName evidence="7">Tetratricopeptide TPR_1 repeat-containing protein</fullName>
    </recommendedName>
</protein>
<evidence type="ECO:0000313" key="6">
    <source>
        <dbReference type="Proteomes" id="UP000008457"/>
    </source>
</evidence>
<keyword evidence="2 3" id="KW-0802">TPR repeat</keyword>
<keyword evidence="6" id="KW-1185">Reference proteome</keyword>
<reference evidence="5 6" key="2">
    <citation type="journal article" date="2011" name="Stand. Genomic Sci.">
        <title>Complete genome sequence of Mahella australiensis type strain (50-1 BON).</title>
        <authorList>
            <person name="Sikorski J."/>
            <person name="Teshima H."/>
            <person name="Nolan M."/>
            <person name="Lucas S."/>
            <person name="Hammon N."/>
            <person name="Deshpande S."/>
            <person name="Cheng J.F."/>
            <person name="Pitluck S."/>
            <person name="Liolios K."/>
            <person name="Pagani I."/>
            <person name="Ivanova N."/>
            <person name="Huntemann M."/>
            <person name="Mavromatis K."/>
            <person name="Ovchinikova G."/>
            <person name="Pati A."/>
            <person name="Tapia R."/>
            <person name="Han C."/>
            <person name="Goodwin L."/>
            <person name="Chen A."/>
            <person name="Palaniappan K."/>
            <person name="Land M."/>
            <person name="Hauser L."/>
            <person name="Ngatchou-Djao O.D."/>
            <person name="Rohde M."/>
            <person name="Pukall R."/>
            <person name="Spring S."/>
            <person name="Abt B."/>
            <person name="Goker M."/>
            <person name="Detter J.C."/>
            <person name="Woyke T."/>
            <person name="Bristow J."/>
            <person name="Markowitz V."/>
            <person name="Hugenholtz P."/>
            <person name="Eisen J.A."/>
            <person name="Kyrpides N.C."/>
            <person name="Klenk H.P."/>
            <person name="Lapidus A."/>
        </authorList>
    </citation>
    <scope>NUCLEOTIDE SEQUENCE [LARGE SCALE GENOMIC DNA]</scope>
    <source>
        <strain evidence="6">DSM 15567 / CIP 107919 / 50-1 BON</strain>
    </source>
</reference>
<feature type="transmembrane region" description="Helical" evidence="4">
    <location>
        <begin position="9"/>
        <end position="28"/>
    </location>
</feature>
<reference evidence="6" key="1">
    <citation type="submission" date="2010-11" db="EMBL/GenBank/DDBJ databases">
        <title>The complete genome of Mahella australiensis DSM 15567.</title>
        <authorList>
            <consortium name="US DOE Joint Genome Institute (JGI-PGF)"/>
            <person name="Lucas S."/>
            <person name="Copeland A."/>
            <person name="Lapidus A."/>
            <person name="Bruce D."/>
            <person name="Goodwin L."/>
            <person name="Pitluck S."/>
            <person name="Kyrpides N."/>
            <person name="Mavromatis K."/>
            <person name="Pagani I."/>
            <person name="Ivanova N."/>
            <person name="Teshima H."/>
            <person name="Brettin T."/>
            <person name="Detter J.C."/>
            <person name="Han C."/>
            <person name="Tapia R."/>
            <person name="Land M."/>
            <person name="Hauser L."/>
            <person name="Markowitz V."/>
            <person name="Cheng J.-F."/>
            <person name="Hugenholtz P."/>
            <person name="Woyke T."/>
            <person name="Wu D."/>
            <person name="Spring S."/>
            <person name="Pukall R."/>
            <person name="Steenblock K."/>
            <person name="Schneider S."/>
            <person name="Klenk H.-P."/>
            <person name="Eisen J.A."/>
        </authorList>
    </citation>
    <scope>NUCLEOTIDE SEQUENCE [LARGE SCALE GENOMIC DNA]</scope>
    <source>
        <strain evidence="6">DSM 15567 / CIP 107919 / 50-1 BON</strain>
    </source>
</reference>
<dbReference type="HOGENOM" id="CLU_717288_0_0_9"/>
<evidence type="ECO:0000256" key="2">
    <source>
        <dbReference type="ARBA" id="ARBA00022803"/>
    </source>
</evidence>
<keyword evidence="4" id="KW-1133">Transmembrane helix</keyword>
<organism evidence="5 6">
    <name type="scientific">Mahella australiensis (strain DSM 15567 / CIP 107919 / 50-1 BON)</name>
    <dbReference type="NCBI Taxonomy" id="697281"/>
    <lineage>
        <taxon>Bacteria</taxon>
        <taxon>Bacillati</taxon>
        <taxon>Bacillota</taxon>
        <taxon>Clostridia</taxon>
        <taxon>Thermoanaerobacterales</taxon>
        <taxon>Thermoanaerobacterales Family IV. Incertae Sedis</taxon>
        <taxon>Mahella</taxon>
    </lineage>
</organism>
<gene>
    <name evidence="5" type="ordered locus">Mahau_0505</name>
</gene>
<evidence type="ECO:0000256" key="3">
    <source>
        <dbReference type="PROSITE-ProRule" id="PRU00339"/>
    </source>
</evidence>
<dbReference type="Gene3D" id="1.25.40.10">
    <property type="entry name" value="Tetratricopeptide repeat domain"/>
    <property type="match status" value="2"/>
</dbReference>
<dbReference type="STRING" id="697281.Mahau_0505"/>
<dbReference type="Pfam" id="PF14559">
    <property type="entry name" value="TPR_19"/>
    <property type="match status" value="1"/>
</dbReference>
<dbReference type="Proteomes" id="UP000008457">
    <property type="component" value="Chromosome"/>
</dbReference>